<evidence type="ECO:0000256" key="1">
    <source>
        <dbReference type="SAM" id="MobiDB-lite"/>
    </source>
</evidence>
<dbReference type="Proteomes" id="UP000788262">
    <property type="component" value="Unassembled WGS sequence"/>
</dbReference>
<gene>
    <name evidence="2" type="ORF">JS756_35915</name>
</gene>
<sequence>MTEHGSRGTTDQLGDQPVPVGRQRRRELGPEILTVCSGPYLGLAAGTSPDKSPQQCGYLVRRPSTHARKVEVHRQHCRSLQSTAPLQHDIQEIDSPLRRERLHAVACHAAQVGFGQLGRHARPRSPRPPGQRDGRQPGAATNGGEGV</sequence>
<proteinExistence type="predicted"/>
<accession>A0ABS2W238</accession>
<feature type="region of interest" description="Disordered" evidence="1">
    <location>
        <begin position="114"/>
        <end position="147"/>
    </location>
</feature>
<organism evidence="2 3">
    <name type="scientific">Streptomyces actuosus</name>
    <dbReference type="NCBI Taxonomy" id="1885"/>
    <lineage>
        <taxon>Bacteria</taxon>
        <taxon>Bacillati</taxon>
        <taxon>Actinomycetota</taxon>
        <taxon>Actinomycetes</taxon>
        <taxon>Kitasatosporales</taxon>
        <taxon>Streptomycetaceae</taxon>
        <taxon>Streptomyces</taxon>
    </lineage>
</organism>
<dbReference type="EMBL" id="JAFFZS010000129">
    <property type="protein sequence ID" value="MBN0049343.1"/>
    <property type="molecule type" value="Genomic_DNA"/>
</dbReference>
<reference evidence="2 3" key="1">
    <citation type="submission" date="2021-02" db="EMBL/GenBank/DDBJ databases">
        <title>Whole genome sequencing of Streptomyces actuosus VRA1.</title>
        <authorList>
            <person name="Sen G."/>
            <person name="Sen A."/>
        </authorList>
    </citation>
    <scope>NUCLEOTIDE SEQUENCE [LARGE SCALE GENOMIC DNA]</scope>
    <source>
        <strain evidence="2 3">VRA1</strain>
    </source>
</reference>
<feature type="non-terminal residue" evidence="2">
    <location>
        <position position="147"/>
    </location>
</feature>
<dbReference type="RefSeq" id="WP_205387449.1">
    <property type="nucleotide sequence ID" value="NZ_JAFFZS010000129.1"/>
</dbReference>
<name>A0ABS2W238_STRAS</name>
<keyword evidence="3" id="KW-1185">Reference proteome</keyword>
<feature type="region of interest" description="Disordered" evidence="1">
    <location>
        <begin position="1"/>
        <end position="27"/>
    </location>
</feature>
<comment type="caution">
    <text evidence="2">The sequence shown here is derived from an EMBL/GenBank/DDBJ whole genome shotgun (WGS) entry which is preliminary data.</text>
</comment>
<evidence type="ECO:0000313" key="2">
    <source>
        <dbReference type="EMBL" id="MBN0049343.1"/>
    </source>
</evidence>
<evidence type="ECO:0000313" key="3">
    <source>
        <dbReference type="Proteomes" id="UP000788262"/>
    </source>
</evidence>
<protein>
    <submittedName>
        <fullName evidence="2">Uncharacterized protein</fullName>
    </submittedName>
</protein>